<evidence type="ECO:0000313" key="3">
    <source>
        <dbReference type="Proteomes" id="UP000633365"/>
    </source>
</evidence>
<evidence type="ECO:0000256" key="1">
    <source>
        <dbReference type="SAM" id="MobiDB-lite"/>
    </source>
</evidence>
<organism evidence="2 3">
    <name type="scientific">Ruminococcus difficilis</name>
    <dbReference type="NCBI Taxonomy" id="2763069"/>
    <lineage>
        <taxon>Bacteria</taxon>
        <taxon>Bacillati</taxon>
        <taxon>Bacillota</taxon>
        <taxon>Clostridia</taxon>
        <taxon>Eubacteriales</taxon>
        <taxon>Oscillospiraceae</taxon>
        <taxon>Ruminococcus</taxon>
    </lineage>
</organism>
<accession>A0A934WSZ5</accession>
<reference evidence="2" key="1">
    <citation type="submission" date="2021-01" db="EMBL/GenBank/DDBJ databases">
        <title>Genome public.</title>
        <authorList>
            <person name="Liu C."/>
            <person name="Sun Q."/>
        </authorList>
    </citation>
    <scope>NUCLEOTIDE SEQUENCE</scope>
    <source>
        <strain evidence="2">M6</strain>
    </source>
</reference>
<dbReference type="InterPro" id="IPR046313">
    <property type="entry name" value="DUF6465"/>
</dbReference>
<keyword evidence="3" id="KW-1185">Reference proteome</keyword>
<sequence>MAKTKKTAAAAEKETKKTVKAAEVKAEAVEAKAEEVKAEEVKAEEVKAEAKAEKKAPAKKAPAKKAAPKKTAPKKPEAVETKIAEAKPVETKADFFVEFGGVQVAAKDVLENIKKTIGKDAKEIAVYLKPEESKAYFVADGEKGEMDVYFC</sequence>
<dbReference type="Proteomes" id="UP000633365">
    <property type="component" value="Unassembled WGS sequence"/>
</dbReference>
<dbReference type="EMBL" id="JAEQMG010000129">
    <property type="protein sequence ID" value="MBK6089375.1"/>
    <property type="molecule type" value="Genomic_DNA"/>
</dbReference>
<proteinExistence type="predicted"/>
<feature type="region of interest" description="Disordered" evidence="1">
    <location>
        <begin position="1"/>
        <end position="81"/>
    </location>
</feature>
<dbReference type="AlphaFoldDB" id="A0A934WSZ5"/>
<protein>
    <submittedName>
        <fullName evidence="2">Uncharacterized protein</fullName>
    </submittedName>
</protein>
<feature type="compositionally biased region" description="Basic residues" evidence="1">
    <location>
        <begin position="57"/>
        <end position="73"/>
    </location>
</feature>
<feature type="compositionally biased region" description="Basic and acidic residues" evidence="1">
    <location>
        <begin position="11"/>
        <end position="56"/>
    </location>
</feature>
<dbReference type="Pfam" id="PF20069">
    <property type="entry name" value="DUF6465"/>
    <property type="match status" value="1"/>
</dbReference>
<gene>
    <name evidence="2" type="ORF">JKK62_12110</name>
</gene>
<name>A0A934WSZ5_9FIRM</name>
<dbReference type="RefSeq" id="WP_201428113.1">
    <property type="nucleotide sequence ID" value="NZ_JAEQMG010000129.1"/>
</dbReference>
<evidence type="ECO:0000313" key="2">
    <source>
        <dbReference type="EMBL" id="MBK6089375.1"/>
    </source>
</evidence>
<comment type="caution">
    <text evidence="2">The sequence shown here is derived from an EMBL/GenBank/DDBJ whole genome shotgun (WGS) entry which is preliminary data.</text>
</comment>